<organism evidence="2 3">
    <name type="scientific">Methylorubrum suomiense</name>
    <dbReference type="NCBI Taxonomy" id="144191"/>
    <lineage>
        <taxon>Bacteria</taxon>
        <taxon>Pseudomonadati</taxon>
        <taxon>Pseudomonadota</taxon>
        <taxon>Alphaproteobacteria</taxon>
        <taxon>Hyphomicrobiales</taxon>
        <taxon>Methylobacteriaceae</taxon>
        <taxon>Methylorubrum</taxon>
    </lineage>
</organism>
<protein>
    <recommendedName>
        <fullName evidence="4">CopL family metal-binding regulatory protein</fullName>
    </recommendedName>
</protein>
<evidence type="ECO:0000313" key="2">
    <source>
        <dbReference type="EMBL" id="GJE78541.1"/>
    </source>
</evidence>
<reference evidence="2" key="1">
    <citation type="journal article" date="2021" name="Front. Microbiol.">
        <title>Comprehensive Comparative Genomics and Phenotyping of Methylobacterium Species.</title>
        <authorList>
            <person name="Alessa O."/>
            <person name="Ogura Y."/>
            <person name="Fujitani Y."/>
            <person name="Takami H."/>
            <person name="Hayashi T."/>
            <person name="Sahin N."/>
            <person name="Tani A."/>
        </authorList>
    </citation>
    <scope>NUCLEOTIDE SEQUENCE</scope>
    <source>
        <strain evidence="2">DSM 14458</strain>
    </source>
</reference>
<proteinExistence type="predicted"/>
<dbReference type="EMBL" id="BPRE01000027">
    <property type="protein sequence ID" value="GJE78541.1"/>
    <property type="molecule type" value="Genomic_DNA"/>
</dbReference>
<name>A0ABQ4V1T2_9HYPH</name>
<dbReference type="Proteomes" id="UP001055093">
    <property type="component" value="Unassembled WGS sequence"/>
</dbReference>
<sequence length="151" mass="15138">MNLDRQLARLLAVVIVMIAATFGVSVAQAHEGHAHHHAPAAVEATPVQPAPVALAPAAMLAPQLAALTETPTNASTVFAVAAASAADTPDAGGCNGLCCGMNMSCCHSALTPTLQAAVPALRLATVLPAAQQDARPSLAPEALPKPPRSFA</sequence>
<dbReference type="RefSeq" id="WP_238308873.1">
    <property type="nucleotide sequence ID" value="NZ_BPRE01000027.1"/>
</dbReference>
<gene>
    <name evidence="2" type="ORF">BGCPKDLD_5158</name>
</gene>
<accession>A0ABQ4V1T2</accession>
<evidence type="ECO:0000256" key="1">
    <source>
        <dbReference type="SAM" id="MobiDB-lite"/>
    </source>
</evidence>
<feature type="region of interest" description="Disordered" evidence="1">
    <location>
        <begin position="130"/>
        <end position="151"/>
    </location>
</feature>
<keyword evidence="3" id="KW-1185">Reference proteome</keyword>
<evidence type="ECO:0008006" key="4">
    <source>
        <dbReference type="Google" id="ProtNLM"/>
    </source>
</evidence>
<evidence type="ECO:0000313" key="3">
    <source>
        <dbReference type="Proteomes" id="UP001055093"/>
    </source>
</evidence>
<reference evidence="2" key="2">
    <citation type="submission" date="2021-08" db="EMBL/GenBank/DDBJ databases">
        <authorList>
            <person name="Tani A."/>
            <person name="Ola A."/>
            <person name="Ogura Y."/>
            <person name="Katsura K."/>
            <person name="Hayashi T."/>
        </authorList>
    </citation>
    <scope>NUCLEOTIDE SEQUENCE</scope>
    <source>
        <strain evidence="2">DSM 14458</strain>
    </source>
</reference>
<comment type="caution">
    <text evidence="2">The sequence shown here is derived from an EMBL/GenBank/DDBJ whole genome shotgun (WGS) entry which is preliminary data.</text>
</comment>